<evidence type="ECO:0000313" key="3">
    <source>
        <dbReference type="Proteomes" id="UP000598820"/>
    </source>
</evidence>
<organism evidence="2 3">
    <name type="scientific">Spirosoma profusum</name>
    <dbReference type="NCBI Taxonomy" id="2771354"/>
    <lineage>
        <taxon>Bacteria</taxon>
        <taxon>Pseudomonadati</taxon>
        <taxon>Bacteroidota</taxon>
        <taxon>Cytophagia</taxon>
        <taxon>Cytophagales</taxon>
        <taxon>Cytophagaceae</taxon>
        <taxon>Spirosoma</taxon>
    </lineage>
</organism>
<dbReference type="PROSITE" id="PS51257">
    <property type="entry name" value="PROKAR_LIPOPROTEIN"/>
    <property type="match status" value="1"/>
</dbReference>
<feature type="transmembrane region" description="Helical" evidence="1">
    <location>
        <begin position="38"/>
        <end position="58"/>
    </location>
</feature>
<dbReference type="Proteomes" id="UP000598820">
    <property type="component" value="Unassembled WGS sequence"/>
</dbReference>
<keyword evidence="1" id="KW-0812">Transmembrane</keyword>
<reference evidence="2" key="1">
    <citation type="submission" date="2020-09" db="EMBL/GenBank/DDBJ databases">
        <authorList>
            <person name="Kim M.K."/>
        </authorList>
    </citation>
    <scope>NUCLEOTIDE SEQUENCE</scope>
    <source>
        <strain evidence="2">BT702</strain>
    </source>
</reference>
<keyword evidence="1" id="KW-0472">Membrane</keyword>
<protein>
    <recommendedName>
        <fullName evidence="4">Phosphatidate cytidylyltransferase</fullName>
    </recommendedName>
</protein>
<gene>
    <name evidence="2" type="ORF">IC229_28385</name>
</gene>
<dbReference type="RefSeq" id="WP_190891286.1">
    <property type="nucleotide sequence ID" value="NZ_JACWZY010000033.1"/>
</dbReference>
<keyword evidence="3" id="KW-1185">Reference proteome</keyword>
<keyword evidence="1" id="KW-1133">Transmembrane helix</keyword>
<evidence type="ECO:0008006" key="4">
    <source>
        <dbReference type="Google" id="ProtNLM"/>
    </source>
</evidence>
<proteinExistence type="predicted"/>
<comment type="caution">
    <text evidence="2">The sequence shown here is derived from an EMBL/GenBank/DDBJ whole genome shotgun (WGS) entry which is preliminary data.</text>
</comment>
<dbReference type="AlphaFoldDB" id="A0A927ASY1"/>
<name>A0A927ASY1_9BACT</name>
<evidence type="ECO:0000313" key="2">
    <source>
        <dbReference type="EMBL" id="MBD2704593.1"/>
    </source>
</evidence>
<dbReference type="EMBL" id="JACWZY010000033">
    <property type="protein sequence ID" value="MBD2704593.1"/>
    <property type="molecule type" value="Genomic_DNA"/>
</dbReference>
<accession>A0A927ASY1</accession>
<evidence type="ECO:0000256" key="1">
    <source>
        <dbReference type="SAM" id="Phobius"/>
    </source>
</evidence>
<sequence>MKALVKFLPMALVAFFLTFLLSSCEVVGDIFQAGAWTGAILVILGIGIVIWLVSKLFGGGNS</sequence>